<dbReference type="EMBL" id="VSRR010003070">
    <property type="protein sequence ID" value="MPC34511.1"/>
    <property type="molecule type" value="Genomic_DNA"/>
</dbReference>
<evidence type="ECO:0000256" key="1">
    <source>
        <dbReference type="SAM" id="SignalP"/>
    </source>
</evidence>
<keyword evidence="1" id="KW-0732">Signal</keyword>
<evidence type="ECO:0000313" key="3">
    <source>
        <dbReference type="Proteomes" id="UP000324222"/>
    </source>
</evidence>
<dbReference type="Proteomes" id="UP000324222">
    <property type="component" value="Unassembled WGS sequence"/>
</dbReference>
<name>A0A5B7EJB3_PORTR</name>
<evidence type="ECO:0000313" key="2">
    <source>
        <dbReference type="EMBL" id="MPC34511.1"/>
    </source>
</evidence>
<dbReference type="AlphaFoldDB" id="A0A5B7EJB3"/>
<feature type="chain" id="PRO_5022819625" description="Secreted protein" evidence="1">
    <location>
        <begin position="30"/>
        <end position="83"/>
    </location>
</feature>
<sequence>MTFQPAYLHSSPHQLLLHLLLHSLHLAATTPIPYSALPTFTSSSSPPEKTPCRCYSTPGLVTTTIITTTNTTTTTDRIPASRL</sequence>
<organism evidence="2 3">
    <name type="scientific">Portunus trituberculatus</name>
    <name type="common">Swimming crab</name>
    <name type="synonym">Neptunus trituberculatus</name>
    <dbReference type="NCBI Taxonomy" id="210409"/>
    <lineage>
        <taxon>Eukaryota</taxon>
        <taxon>Metazoa</taxon>
        <taxon>Ecdysozoa</taxon>
        <taxon>Arthropoda</taxon>
        <taxon>Crustacea</taxon>
        <taxon>Multicrustacea</taxon>
        <taxon>Malacostraca</taxon>
        <taxon>Eumalacostraca</taxon>
        <taxon>Eucarida</taxon>
        <taxon>Decapoda</taxon>
        <taxon>Pleocyemata</taxon>
        <taxon>Brachyura</taxon>
        <taxon>Eubrachyura</taxon>
        <taxon>Portunoidea</taxon>
        <taxon>Portunidae</taxon>
        <taxon>Portuninae</taxon>
        <taxon>Portunus</taxon>
    </lineage>
</organism>
<proteinExistence type="predicted"/>
<reference evidence="2 3" key="1">
    <citation type="submission" date="2019-05" db="EMBL/GenBank/DDBJ databases">
        <title>Another draft genome of Portunus trituberculatus and its Hox gene families provides insights of decapod evolution.</title>
        <authorList>
            <person name="Jeong J.-H."/>
            <person name="Song I."/>
            <person name="Kim S."/>
            <person name="Choi T."/>
            <person name="Kim D."/>
            <person name="Ryu S."/>
            <person name="Kim W."/>
        </authorList>
    </citation>
    <scope>NUCLEOTIDE SEQUENCE [LARGE SCALE GENOMIC DNA]</scope>
    <source>
        <tissue evidence="2">Muscle</tissue>
    </source>
</reference>
<accession>A0A5B7EJB3</accession>
<gene>
    <name evidence="2" type="ORF">E2C01_027903</name>
</gene>
<protein>
    <recommendedName>
        <fullName evidence="4">Secreted protein</fullName>
    </recommendedName>
</protein>
<comment type="caution">
    <text evidence="2">The sequence shown here is derived from an EMBL/GenBank/DDBJ whole genome shotgun (WGS) entry which is preliminary data.</text>
</comment>
<feature type="signal peptide" evidence="1">
    <location>
        <begin position="1"/>
        <end position="29"/>
    </location>
</feature>
<evidence type="ECO:0008006" key="4">
    <source>
        <dbReference type="Google" id="ProtNLM"/>
    </source>
</evidence>
<keyword evidence="3" id="KW-1185">Reference proteome</keyword>